<keyword evidence="2" id="KW-1185">Reference proteome</keyword>
<evidence type="ECO:0000313" key="2">
    <source>
        <dbReference type="Proteomes" id="UP000269945"/>
    </source>
</evidence>
<dbReference type="AlphaFoldDB" id="A0A9X9Q7L8"/>
<proteinExistence type="predicted"/>
<name>A0A9X9Q7L8_GULGU</name>
<dbReference type="Proteomes" id="UP000269945">
    <property type="component" value="Unassembled WGS sequence"/>
</dbReference>
<sequence length="48" mass="5592">MRNGVGCMLEQRITYFHSTWLISRIFKRLCGQYLIPEEMNASGLVKIS</sequence>
<dbReference type="EMBL" id="CYRY02043590">
    <property type="protein sequence ID" value="VCX38089.1"/>
    <property type="molecule type" value="Genomic_DNA"/>
</dbReference>
<reference evidence="1 2" key="1">
    <citation type="submission" date="2018-10" db="EMBL/GenBank/DDBJ databases">
        <authorList>
            <person name="Ekblom R."/>
            <person name="Jareborg N."/>
        </authorList>
    </citation>
    <scope>NUCLEOTIDE SEQUENCE [LARGE SCALE GENOMIC DNA]</scope>
    <source>
        <tissue evidence="1">Muscle</tissue>
    </source>
</reference>
<organism evidence="1 2">
    <name type="scientific">Gulo gulo</name>
    <name type="common">Wolverine</name>
    <name type="synonym">Gluton</name>
    <dbReference type="NCBI Taxonomy" id="48420"/>
    <lineage>
        <taxon>Eukaryota</taxon>
        <taxon>Metazoa</taxon>
        <taxon>Chordata</taxon>
        <taxon>Craniata</taxon>
        <taxon>Vertebrata</taxon>
        <taxon>Euteleostomi</taxon>
        <taxon>Mammalia</taxon>
        <taxon>Eutheria</taxon>
        <taxon>Laurasiatheria</taxon>
        <taxon>Carnivora</taxon>
        <taxon>Caniformia</taxon>
        <taxon>Musteloidea</taxon>
        <taxon>Mustelidae</taxon>
        <taxon>Guloninae</taxon>
        <taxon>Gulo</taxon>
    </lineage>
</organism>
<protein>
    <submittedName>
        <fullName evidence="1">Uncharacterized protein</fullName>
    </submittedName>
</protein>
<gene>
    <name evidence="1" type="ORF">BN2614_LOCUS1</name>
</gene>
<accession>A0A9X9Q7L8</accession>
<comment type="caution">
    <text evidence="1">The sequence shown here is derived from an EMBL/GenBank/DDBJ whole genome shotgun (WGS) entry which is preliminary data.</text>
</comment>
<evidence type="ECO:0000313" key="1">
    <source>
        <dbReference type="EMBL" id="VCX38089.1"/>
    </source>
</evidence>